<protein>
    <submittedName>
        <fullName evidence="2">DNA-binding protein</fullName>
    </submittedName>
</protein>
<dbReference type="EMBL" id="DTIB01000077">
    <property type="protein sequence ID" value="HGB25105.1"/>
    <property type="molecule type" value="Genomic_DNA"/>
</dbReference>
<organism evidence="2">
    <name type="scientific">Thermofilum pendens</name>
    <dbReference type="NCBI Taxonomy" id="2269"/>
    <lineage>
        <taxon>Archaea</taxon>
        <taxon>Thermoproteota</taxon>
        <taxon>Thermoprotei</taxon>
        <taxon>Thermofilales</taxon>
        <taxon>Thermofilaceae</taxon>
        <taxon>Thermofilum</taxon>
    </lineage>
</organism>
<dbReference type="PANTHER" id="PTHR35901:SF1">
    <property type="entry name" value="EXONUCLEASE VAPC9"/>
    <property type="match status" value="1"/>
</dbReference>
<evidence type="ECO:0000256" key="1">
    <source>
        <dbReference type="ARBA" id="ARBA00022842"/>
    </source>
</evidence>
<dbReference type="SUPFAM" id="SSF88723">
    <property type="entry name" value="PIN domain-like"/>
    <property type="match status" value="1"/>
</dbReference>
<evidence type="ECO:0000313" key="2">
    <source>
        <dbReference type="EMBL" id="HGB25105.1"/>
    </source>
</evidence>
<dbReference type="EMBL" id="DRZM01000114">
    <property type="protein sequence ID" value="HHP04845.1"/>
    <property type="molecule type" value="Genomic_DNA"/>
</dbReference>
<dbReference type="InterPro" id="IPR044153">
    <property type="entry name" value="PIN_Pae0151-like"/>
</dbReference>
<proteinExistence type="predicted"/>
<dbReference type="PANTHER" id="PTHR35901">
    <property type="entry name" value="RIBONUCLEASE VAPC3"/>
    <property type="match status" value="1"/>
</dbReference>
<dbReference type="Gene3D" id="3.40.50.1010">
    <property type="entry name" value="5'-nuclease"/>
    <property type="match status" value="1"/>
</dbReference>
<evidence type="ECO:0000313" key="3">
    <source>
        <dbReference type="EMBL" id="HHP04845.1"/>
    </source>
</evidence>
<dbReference type="InterPro" id="IPR029060">
    <property type="entry name" value="PIN-like_dom_sf"/>
</dbReference>
<name>A0A7C3WTU1_THEPE</name>
<keyword evidence="1" id="KW-0460">Magnesium</keyword>
<accession>A0A7C3WTU1</accession>
<comment type="caution">
    <text evidence="2">The sequence shown here is derived from an EMBL/GenBank/DDBJ whole genome shotgun (WGS) entry which is preliminary data.</text>
</comment>
<dbReference type="AlphaFoldDB" id="A0A7C3WTU1"/>
<dbReference type="InterPro" id="IPR051619">
    <property type="entry name" value="TypeII_TA_RNase_PINc/VapC"/>
</dbReference>
<sequence>MYLFDASAIVNLVKRGSLKPLGGGASLDLAVYESLNAVWKEHVLQSRVDAGTARGLVEVLTGVFSVIPLESIRGFELEVYELAYREGLTVYDAAYLYVALREHLTLVSDDRKLLERASRHVRTARTADILKQQ</sequence>
<keyword evidence="2" id="KW-0238">DNA-binding</keyword>
<dbReference type="CDD" id="cd09873">
    <property type="entry name" value="PIN_Pae0151-like"/>
    <property type="match status" value="1"/>
</dbReference>
<gene>
    <name evidence="3" type="ORF">ENM88_03735</name>
    <name evidence="2" type="ORF">ENV88_03510</name>
</gene>
<reference evidence="2" key="1">
    <citation type="journal article" date="2020" name="mSystems">
        <title>Genome- and Community-Level Interaction Insights into Carbon Utilization and Element Cycling Functions of Hydrothermarchaeota in Hydrothermal Sediment.</title>
        <authorList>
            <person name="Zhou Z."/>
            <person name="Liu Y."/>
            <person name="Xu W."/>
            <person name="Pan J."/>
            <person name="Luo Z.H."/>
            <person name="Li M."/>
        </authorList>
    </citation>
    <scope>NUCLEOTIDE SEQUENCE [LARGE SCALE GENOMIC DNA]</scope>
    <source>
        <strain evidence="3">SpSt-1125</strain>
        <strain evidence="2">SpSt-8</strain>
    </source>
</reference>
<dbReference type="GO" id="GO:0003677">
    <property type="term" value="F:DNA binding"/>
    <property type="evidence" value="ECO:0007669"/>
    <property type="project" value="UniProtKB-KW"/>
</dbReference>